<organism evidence="2 3">
    <name type="scientific">Candidatus Magasanikbacteria bacterium RIFCSPLOWO2_12_FULL_43_12</name>
    <dbReference type="NCBI Taxonomy" id="1798692"/>
    <lineage>
        <taxon>Bacteria</taxon>
        <taxon>Candidatus Magasanikiibacteriota</taxon>
    </lineage>
</organism>
<dbReference type="EMBL" id="MFQN01000033">
    <property type="protein sequence ID" value="OGH73991.1"/>
    <property type="molecule type" value="Genomic_DNA"/>
</dbReference>
<dbReference type="Proteomes" id="UP000178347">
    <property type="component" value="Unassembled WGS sequence"/>
</dbReference>
<dbReference type="PANTHER" id="PTHR38590:SF1">
    <property type="entry name" value="BLL0828 PROTEIN"/>
    <property type="match status" value="1"/>
</dbReference>
<name>A0A1F6MQQ0_9BACT</name>
<proteinExistence type="predicted"/>
<protein>
    <recommendedName>
        <fullName evidence="1">DUF559 domain-containing protein</fullName>
    </recommendedName>
</protein>
<evidence type="ECO:0000313" key="2">
    <source>
        <dbReference type="EMBL" id="OGH73991.1"/>
    </source>
</evidence>
<accession>A0A1F6MQQ0</accession>
<dbReference type="CDD" id="cd01038">
    <property type="entry name" value="Endonuclease_DUF559"/>
    <property type="match status" value="1"/>
</dbReference>
<gene>
    <name evidence="2" type="ORF">A3G00_03460</name>
</gene>
<dbReference type="STRING" id="1798692.A3G00_03460"/>
<dbReference type="PANTHER" id="PTHR38590">
    <property type="entry name" value="BLL0828 PROTEIN"/>
    <property type="match status" value="1"/>
</dbReference>
<dbReference type="Gene3D" id="3.40.960.10">
    <property type="entry name" value="VSR Endonuclease"/>
    <property type="match status" value="1"/>
</dbReference>
<comment type="caution">
    <text evidence="2">The sequence shown here is derived from an EMBL/GenBank/DDBJ whole genome shotgun (WGS) entry which is preliminary data.</text>
</comment>
<dbReference type="Pfam" id="PF04480">
    <property type="entry name" value="DUF559"/>
    <property type="match status" value="1"/>
</dbReference>
<dbReference type="SUPFAM" id="SSF52980">
    <property type="entry name" value="Restriction endonuclease-like"/>
    <property type="match status" value="1"/>
</dbReference>
<dbReference type="AlphaFoldDB" id="A0A1F6MQQ0"/>
<reference evidence="2 3" key="1">
    <citation type="journal article" date="2016" name="Nat. Commun.">
        <title>Thousands of microbial genomes shed light on interconnected biogeochemical processes in an aquifer system.</title>
        <authorList>
            <person name="Anantharaman K."/>
            <person name="Brown C.T."/>
            <person name="Hug L.A."/>
            <person name="Sharon I."/>
            <person name="Castelle C.J."/>
            <person name="Probst A.J."/>
            <person name="Thomas B.C."/>
            <person name="Singh A."/>
            <person name="Wilkins M.J."/>
            <person name="Karaoz U."/>
            <person name="Brodie E.L."/>
            <person name="Williams K.H."/>
            <person name="Hubbard S.S."/>
            <person name="Banfield J.F."/>
        </authorList>
    </citation>
    <scope>NUCLEOTIDE SEQUENCE [LARGE SCALE GENOMIC DNA]</scope>
</reference>
<dbReference type="InterPro" id="IPR047216">
    <property type="entry name" value="Endonuclease_DUF559_bact"/>
</dbReference>
<evidence type="ECO:0000259" key="1">
    <source>
        <dbReference type="Pfam" id="PF04480"/>
    </source>
</evidence>
<dbReference type="InterPro" id="IPR007569">
    <property type="entry name" value="DUF559"/>
</dbReference>
<feature type="domain" description="DUF559" evidence="1">
    <location>
        <begin position="1"/>
        <end position="98"/>
    </location>
</feature>
<dbReference type="InterPro" id="IPR011335">
    <property type="entry name" value="Restrct_endonuc-II-like"/>
</dbReference>
<sequence length="103" mass="12207">MRRFLTKGEFALWQRLRRQDTGYRFRRQTSIGSYIVDFYCHELKLIIEVDGGIHETQEAYDTRRDGWLKSMGYAVLRVNNEECVYNLEGILQIITAKVEELKG</sequence>
<evidence type="ECO:0000313" key="3">
    <source>
        <dbReference type="Proteomes" id="UP000178347"/>
    </source>
</evidence>